<gene>
    <name evidence="2" type="ORF">F2P44_18770</name>
</gene>
<evidence type="ECO:0000313" key="2">
    <source>
        <dbReference type="EMBL" id="NHZ81303.1"/>
    </source>
</evidence>
<evidence type="ECO:0000313" key="3">
    <source>
        <dbReference type="Proteomes" id="UP000621455"/>
    </source>
</evidence>
<keyword evidence="1" id="KW-0732">Signal</keyword>
<comment type="caution">
    <text evidence="2">The sequence shown here is derived from an EMBL/GenBank/DDBJ whole genome shotgun (WGS) entry which is preliminary data.</text>
</comment>
<dbReference type="EMBL" id="WHJG01000020">
    <property type="protein sequence ID" value="NHZ81303.1"/>
    <property type="molecule type" value="Genomic_DNA"/>
</dbReference>
<proteinExistence type="predicted"/>
<sequence length="213" mass="21992">MTIKTIALSTLATVLLAGCGGGGSSGGSPTPSTPTPTPPPVVSKLAAYTGNWVAPCDSHELASTVISDTPGVADSVDIEVKSDYYMNKDCTGAVVGGEKLSAKFTAAYSGTADTATVLTPGSQSVPLKLDLLTLRAPRHTMSIDGPGVVHTVKNGQAQWCMNFANGESTCVHDEGILEAQGPLNFAFYANGGKLYLLSPSGSVYSTDEIYTRR</sequence>
<keyword evidence="3" id="KW-1185">Reference proteome</keyword>
<dbReference type="PROSITE" id="PS51257">
    <property type="entry name" value="PROKAR_LIPOPROTEIN"/>
    <property type="match status" value="1"/>
</dbReference>
<evidence type="ECO:0000256" key="1">
    <source>
        <dbReference type="SAM" id="SignalP"/>
    </source>
</evidence>
<dbReference type="RefSeq" id="WP_167088634.1">
    <property type="nucleotide sequence ID" value="NZ_WHJG01000020.1"/>
</dbReference>
<feature type="chain" id="PRO_5045381832" description="Lipoprotein" evidence="1">
    <location>
        <begin position="18"/>
        <end position="213"/>
    </location>
</feature>
<accession>A0ABX0N7K8</accession>
<evidence type="ECO:0008006" key="4">
    <source>
        <dbReference type="Google" id="ProtNLM"/>
    </source>
</evidence>
<feature type="signal peptide" evidence="1">
    <location>
        <begin position="1"/>
        <end position="17"/>
    </location>
</feature>
<protein>
    <recommendedName>
        <fullName evidence="4">Lipoprotein</fullName>
    </recommendedName>
</protein>
<reference evidence="2 3" key="1">
    <citation type="submission" date="2019-10" db="EMBL/GenBank/DDBJ databases">
        <title>Taxonomy of Antarctic Massilia spp.: description of Massilia rubra sp. nov., Massilia aquatica sp. nov., Massilia mucilaginosa sp. nov., Massilia frigida sp. nov. isolated from streams, lakes and regoliths.</title>
        <authorList>
            <person name="Holochova P."/>
            <person name="Sedlacek I."/>
            <person name="Kralova S."/>
            <person name="Maslanova I."/>
            <person name="Busse H.-J."/>
            <person name="Stankova E."/>
            <person name="Vrbovska V."/>
            <person name="Kovarovic V."/>
            <person name="Bartak M."/>
            <person name="Svec P."/>
            <person name="Pantucek R."/>
        </authorList>
    </citation>
    <scope>NUCLEOTIDE SEQUENCE [LARGE SCALE GENOMIC DNA]</scope>
    <source>
        <strain evidence="2 3">CCM 8695</strain>
    </source>
</reference>
<dbReference type="Proteomes" id="UP000621455">
    <property type="component" value="Unassembled WGS sequence"/>
</dbReference>
<name>A0ABX0N7K8_9BURK</name>
<organism evidence="2 3">
    <name type="scientific">Massilia frigida</name>
    <dbReference type="NCBI Taxonomy" id="2609281"/>
    <lineage>
        <taxon>Bacteria</taxon>
        <taxon>Pseudomonadati</taxon>
        <taxon>Pseudomonadota</taxon>
        <taxon>Betaproteobacteria</taxon>
        <taxon>Burkholderiales</taxon>
        <taxon>Oxalobacteraceae</taxon>
        <taxon>Telluria group</taxon>
        <taxon>Massilia</taxon>
    </lineage>
</organism>